<proteinExistence type="predicted"/>
<gene>
    <name evidence="1" type="ORF">ACFLLB_00950</name>
</gene>
<dbReference type="RefSeq" id="WP_024957611.1">
    <property type="nucleotide sequence ID" value="NZ_JARYHG010000007.1"/>
</dbReference>
<dbReference type="GeneID" id="93832063"/>
<name>A0ABW1MYD3_9GAMM</name>
<dbReference type="Proteomes" id="UP001596115">
    <property type="component" value="Unassembled WGS sequence"/>
</dbReference>
<comment type="caution">
    <text evidence="1">The sequence shown here is derived from an EMBL/GenBank/DDBJ whole genome shotgun (WGS) entry which is preliminary data.</text>
</comment>
<reference evidence="1 2" key="1">
    <citation type="submission" date="2024-09" db="EMBL/GenBank/DDBJ databases">
        <title>Whole genome analysis of Stenotrophomonas geniculata MK-1, and its biological control impact on peanut foliage fungus diseases.</title>
        <authorList>
            <person name="Ahsan T."/>
        </authorList>
    </citation>
    <scope>NUCLEOTIDE SEQUENCE [LARGE SCALE GENOMIC DNA]</scope>
    <source>
        <strain evidence="1 2">MK-1</strain>
    </source>
</reference>
<protein>
    <submittedName>
        <fullName evidence="1">Uncharacterized protein</fullName>
    </submittedName>
</protein>
<dbReference type="EMBL" id="JBHRFL010000001">
    <property type="protein sequence ID" value="MFC6068132.1"/>
    <property type="molecule type" value="Genomic_DNA"/>
</dbReference>
<sequence length="107" mass="12104">MSHGNQGPDLGKLRREQLRWLMLLVLDRSRPYPIGEAVLAGAAQDMYPDATALEVRRELDYLDTRRLIDITKSPSGPWSAELTRHGVDIVEYSIDCGPGIARPPKYW</sequence>
<evidence type="ECO:0000313" key="1">
    <source>
        <dbReference type="EMBL" id="MFC6068132.1"/>
    </source>
</evidence>
<keyword evidence="2" id="KW-1185">Reference proteome</keyword>
<evidence type="ECO:0000313" key="2">
    <source>
        <dbReference type="Proteomes" id="UP001596115"/>
    </source>
</evidence>
<organism evidence="1 2">
    <name type="scientific">Stenotrophomonas geniculata</name>
    <dbReference type="NCBI Taxonomy" id="86188"/>
    <lineage>
        <taxon>Bacteria</taxon>
        <taxon>Pseudomonadati</taxon>
        <taxon>Pseudomonadota</taxon>
        <taxon>Gammaproteobacteria</taxon>
        <taxon>Lysobacterales</taxon>
        <taxon>Lysobacteraceae</taxon>
        <taxon>Stenotrophomonas</taxon>
    </lineage>
</organism>
<accession>A0ABW1MYD3</accession>